<dbReference type="InterPro" id="IPR036259">
    <property type="entry name" value="MFS_trans_sf"/>
</dbReference>
<comment type="subcellular location">
    <subcellularLocation>
        <location evidence="1">Cytoplasmic vesicle</location>
        <location evidence="1">Secretory vesicle</location>
        <location evidence="1">Synaptic vesicle membrane</location>
        <topology evidence="1">Multi-pass membrane protein</topology>
    </subcellularLocation>
</comment>
<dbReference type="PANTHER" id="PTHR23511:SF6">
    <property type="entry name" value="SYNAPTIC VESICLE GLYCOPROTEIN 2C"/>
    <property type="match status" value="1"/>
</dbReference>
<accession>A0A669EEA0</accession>
<evidence type="ECO:0000256" key="7">
    <source>
        <dbReference type="ARBA" id="ARBA00022989"/>
    </source>
</evidence>
<dbReference type="PANTHER" id="PTHR23511">
    <property type="entry name" value="SYNAPTIC VESICLE GLYCOPROTEIN 2"/>
    <property type="match status" value="1"/>
</dbReference>
<feature type="compositionally biased region" description="Basic and acidic residues" evidence="12">
    <location>
        <begin position="91"/>
        <end position="103"/>
    </location>
</feature>
<name>A0A669EEA0_ORENI</name>
<keyword evidence="4" id="KW-0597">Phosphoprotein</keyword>
<feature type="domain" description="Major facilitator superfamily (MFS) profile" evidence="14">
    <location>
        <begin position="129"/>
        <end position="679"/>
    </location>
</feature>
<dbReference type="Gene3D" id="2.160.20.80">
    <property type="entry name" value="E3 ubiquitin-protein ligase SopA"/>
    <property type="match status" value="1"/>
</dbReference>
<dbReference type="GO" id="GO:0022857">
    <property type="term" value="F:transmembrane transporter activity"/>
    <property type="evidence" value="ECO:0007669"/>
    <property type="project" value="InterPro"/>
</dbReference>
<dbReference type="AlphaFoldDB" id="A0A669EEA0"/>
<dbReference type="PROSITE" id="PS00217">
    <property type="entry name" value="SUGAR_TRANSPORT_2"/>
    <property type="match status" value="1"/>
</dbReference>
<evidence type="ECO:0000256" key="12">
    <source>
        <dbReference type="SAM" id="MobiDB-lite"/>
    </source>
</evidence>
<feature type="compositionally biased region" description="Basic and acidic residues" evidence="12">
    <location>
        <begin position="37"/>
        <end position="46"/>
    </location>
</feature>
<dbReference type="GO" id="GO:0007268">
    <property type="term" value="P:chemical synaptic transmission"/>
    <property type="evidence" value="ECO:0007669"/>
    <property type="project" value="InterPro"/>
</dbReference>
<evidence type="ECO:0000256" key="13">
    <source>
        <dbReference type="SAM" id="Phobius"/>
    </source>
</evidence>
<dbReference type="FunFam" id="1.20.1250.20:FF:000014">
    <property type="entry name" value="synaptic vesicle glycoprotein 2A"/>
    <property type="match status" value="1"/>
</dbReference>
<dbReference type="PROSITE" id="PS50850">
    <property type="entry name" value="MFS"/>
    <property type="match status" value="1"/>
</dbReference>
<keyword evidence="5 13" id="KW-0812">Transmembrane</keyword>
<organism evidence="15 16">
    <name type="scientific">Oreochromis niloticus</name>
    <name type="common">Nile tilapia</name>
    <name type="synonym">Tilapia nilotica</name>
    <dbReference type="NCBI Taxonomy" id="8128"/>
    <lineage>
        <taxon>Eukaryota</taxon>
        <taxon>Metazoa</taxon>
        <taxon>Chordata</taxon>
        <taxon>Craniata</taxon>
        <taxon>Vertebrata</taxon>
        <taxon>Euteleostomi</taxon>
        <taxon>Actinopterygii</taxon>
        <taxon>Neopterygii</taxon>
        <taxon>Teleostei</taxon>
        <taxon>Neoteleostei</taxon>
        <taxon>Acanthomorphata</taxon>
        <taxon>Ovalentaria</taxon>
        <taxon>Cichlomorphae</taxon>
        <taxon>Cichliformes</taxon>
        <taxon>Cichlidae</taxon>
        <taxon>African cichlids</taxon>
        <taxon>Pseudocrenilabrinae</taxon>
        <taxon>Oreochromini</taxon>
        <taxon>Oreochromis</taxon>
    </lineage>
</organism>
<keyword evidence="11" id="KW-0968">Cytoplasmic vesicle</keyword>
<evidence type="ECO:0000256" key="5">
    <source>
        <dbReference type="ARBA" id="ARBA00022692"/>
    </source>
</evidence>
<keyword evidence="3" id="KW-0813">Transport</keyword>
<evidence type="ECO:0000256" key="8">
    <source>
        <dbReference type="ARBA" id="ARBA00023018"/>
    </source>
</evidence>
<dbReference type="SUPFAM" id="SSF103473">
    <property type="entry name" value="MFS general substrate transporter"/>
    <property type="match status" value="2"/>
</dbReference>
<feature type="transmembrane region" description="Helical" evidence="13">
    <location>
        <begin position="658"/>
        <end position="675"/>
    </location>
</feature>
<evidence type="ECO:0000256" key="3">
    <source>
        <dbReference type="ARBA" id="ARBA00022448"/>
    </source>
</evidence>
<feature type="transmembrane region" description="Helical" evidence="13">
    <location>
        <begin position="296"/>
        <end position="315"/>
    </location>
</feature>
<keyword evidence="8" id="KW-0770">Synapse</keyword>
<feature type="transmembrane region" description="Helical" evidence="13">
    <location>
        <begin position="626"/>
        <end position="646"/>
    </location>
</feature>
<keyword evidence="7 13" id="KW-1133">Transmembrane helix</keyword>
<dbReference type="GO" id="GO:0006836">
    <property type="term" value="P:neurotransmitter transport"/>
    <property type="evidence" value="ECO:0007669"/>
    <property type="project" value="UniProtKB-KW"/>
</dbReference>
<feature type="region of interest" description="Disordered" evidence="12">
    <location>
        <begin position="36"/>
        <end position="104"/>
    </location>
</feature>
<dbReference type="Ensembl" id="ENSONIT00000058149.1">
    <property type="protein sequence ID" value="ENSONIP00000069361.1"/>
    <property type="gene ID" value="ENSONIG00000016121.2"/>
</dbReference>
<keyword evidence="10" id="KW-0325">Glycoprotein</keyword>
<dbReference type="InterPro" id="IPR011701">
    <property type="entry name" value="MFS"/>
</dbReference>
<dbReference type="FunFam" id="1.20.1250.20:FF:000009">
    <property type="entry name" value="Synaptic vesicle glycoprotein 2A"/>
    <property type="match status" value="1"/>
</dbReference>
<dbReference type="InterPro" id="IPR055415">
    <property type="entry name" value="LD_SV2"/>
</dbReference>
<feature type="transmembrane region" description="Helical" evidence="13">
    <location>
        <begin position="129"/>
        <end position="152"/>
    </location>
</feature>
<dbReference type="InterPro" id="IPR005829">
    <property type="entry name" value="Sugar_transporter_CS"/>
</dbReference>
<dbReference type="GO" id="GO:0030672">
    <property type="term" value="C:synaptic vesicle membrane"/>
    <property type="evidence" value="ECO:0007669"/>
    <property type="project" value="UniProtKB-SubCell"/>
</dbReference>
<feature type="transmembrane region" description="Helical" evidence="13">
    <location>
        <begin position="195"/>
        <end position="212"/>
    </location>
</feature>
<dbReference type="NCBIfam" id="TIGR01299">
    <property type="entry name" value="synapt_SV2"/>
    <property type="match status" value="1"/>
</dbReference>
<evidence type="ECO:0000256" key="1">
    <source>
        <dbReference type="ARBA" id="ARBA00004644"/>
    </source>
</evidence>
<dbReference type="FunFam" id="2.160.20.80:FF:000001">
    <property type="entry name" value="Synaptic vesicle glycoprotein 2A"/>
    <property type="match status" value="1"/>
</dbReference>
<dbReference type="SUPFAM" id="SSF141571">
    <property type="entry name" value="Pentapeptide repeat-like"/>
    <property type="match status" value="1"/>
</dbReference>
<reference evidence="16" key="1">
    <citation type="submission" date="2012-01" db="EMBL/GenBank/DDBJ databases">
        <title>The Genome Sequence of Oreochromis niloticus (Nile Tilapia).</title>
        <authorList>
            <consortium name="Broad Institute Genome Assembly Team"/>
            <consortium name="Broad Institute Sequencing Platform"/>
            <person name="Di Palma F."/>
            <person name="Johnson J."/>
            <person name="Lander E.S."/>
            <person name="Lindblad-Toh K."/>
        </authorList>
    </citation>
    <scope>NUCLEOTIDE SEQUENCE [LARGE SCALE GENOMIC DNA]</scope>
</reference>
<dbReference type="Pfam" id="PF00083">
    <property type="entry name" value="Sugar_tr"/>
    <property type="match status" value="1"/>
</dbReference>
<keyword evidence="6" id="KW-0532">Neurotransmitter transport</keyword>
<evidence type="ECO:0000259" key="14">
    <source>
        <dbReference type="PROSITE" id="PS50850"/>
    </source>
</evidence>
<reference evidence="15" key="3">
    <citation type="submission" date="2025-09" db="UniProtKB">
        <authorList>
            <consortium name="Ensembl"/>
        </authorList>
    </citation>
    <scope>IDENTIFICATION</scope>
</reference>
<evidence type="ECO:0000313" key="15">
    <source>
        <dbReference type="Ensembl" id="ENSONIP00000069361.1"/>
    </source>
</evidence>
<evidence type="ECO:0000256" key="11">
    <source>
        <dbReference type="ARBA" id="ARBA00023329"/>
    </source>
</evidence>
<dbReference type="Pfam" id="PF23894">
    <property type="entry name" value="LD_SV2"/>
    <property type="match status" value="1"/>
</dbReference>
<protein>
    <submittedName>
        <fullName evidence="15">Synaptic vesicle glycoprotein 2Ca</fullName>
    </submittedName>
</protein>
<proteinExistence type="inferred from homology"/>
<dbReference type="Proteomes" id="UP000005207">
    <property type="component" value="Linkage group LG12"/>
</dbReference>
<evidence type="ECO:0000256" key="10">
    <source>
        <dbReference type="ARBA" id="ARBA00023180"/>
    </source>
</evidence>
<feature type="transmembrane region" description="Helical" evidence="13">
    <location>
        <begin position="164"/>
        <end position="183"/>
    </location>
</feature>
<sequence>MCAFCRYIYICAAFQALCLRIVLVCGCFYTVSNPPRQDGESYRDNEEGSSDATEGHDDEDEIYEGEYQGIPSSAGDKKQGQVALGKPMSDATKDRGELEQERQADEEELAQQYELIIQECGHGRFQWQLFLVLGLALMSDGVEVFVVGFVLPSAETDMCVPNSSSGWLGSVVYLGMMVGAFFWGGMSDKVGRRQCLLICMSTNGFFAFLSSFVQGYGFFLVCRLVAGFGIGGAVPIVFSFFAEVLSREKRGEHLSWLCMFWMIGEIYASAMAWAIIPHYGWSFSMGSAYQFHSWRVFVVVCALPCVCAVVALTFMPESPRFYLEVGKHDEAWMILKQIHDTNMRARGQPEKVFTVNRIKTPRQLDEFVEMESESGNPVSKAFFRIKAEVRGIQLSTCPSDCRYYGLSVWFPDVIKHLQADEYASKVKIHNNERIEGITFNFTLENQIHKNILFINDHFVNMKLKSVTFIDSTFRNCYFDDVTSVGSFFRNCTFIDTFFFNTDIDESKLIDGTEVINSTFTHNKTGCQMTFDDDYSAYWVYFINFLGTLAVLPGNIVSALLMDKIGRLSMLGGSMILSGISCFFLWFGTSESMMIFMLCLYNGLSISAWNSLDVVTTESFPTVRRGTGFGFCNALCKLAAVLGNLIFGSLVGITKAIPILMASSVLVGGGLVGLRLPDTRANVLM</sequence>
<gene>
    <name evidence="15" type="primary">SV2C</name>
    <name evidence="15" type="synonym">sv2ca</name>
</gene>
<dbReference type="InterPro" id="IPR005828">
    <property type="entry name" value="MFS_sugar_transport-like"/>
</dbReference>
<feature type="transmembrane region" description="Helical" evidence="13">
    <location>
        <begin position="537"/>
        <end position="561"/>
    </location>
</feature>
<dbReference type="Gene3D" id="1.20.1250.20">
    <property type="entry name" value="MFS general substrate transporter like domains"/>
    <property type="match status" value="2"/>
</dbReference>
<feature type="transmembrane region" description="Helical" evidence="13">
    <location>
        <begin position="254"/>
        <end position="276"/>
    </location>
</feature>
<dbReference type="Pfam" id="PF07690">
    <property type="entry name" value="MFS_1"/>
    <property type="match status" value="1"/>
</dbReference>
<comment type="similarity">
    <text evidence="2">Belongs to the major facilitator superfamily.</text>
</comment>
<keyword evidence="16" id="KW-1185">Reference proteome</keyword>
<evidence type="ECO:0000256" key="9">
    <source>
        <dbReference type="ARBA" id="ARBA00023136"/>
    </source>
</evidence>
<evidence type="ECO:0000256" key="2">
    <source>
        <dbReference type="ARBA" id="ARBA00008335"/>
    </source>
</evidence>
<feature type="transmembrane region" description="Helical" evidence="13">
    <location>
        <begin position="567"/>
        <end position="586"/>
    </location>
</feature>
<evidence type="ECO:0000256" key="6">
    <source>
        <dbReference type="ARBA" id="ARBA00022775"/>
    </source>
</evidence>
<keyword evidence="9 13" id="KW-0472">Membrane</keyword>
<reference evidence="15" key="2">
    <citation type="submission" date="2025-08" db="UniProtKB">
        <authorList>
            <consortium name="Ensembl"/>
        </authorList>
    </citation>
    <scope>IDENTIFICATION</scope>
</reference>
<evidence type="ECO:0000256" key="4">
    <source>
        <dbReference type="ARBA" id="ARBA00022553"/>
    </source>
</evidence>
<dbReference type="InterPro" id="IPR020846">
    <property type="entry name" value="MFS_dom"/>
</dbReference>
<feature type="transmembrane region" description="Helical" evidence="13">
    <location>
        <begin position="218"/>
        <end position="242"/>
    </location>
</feature>
<dbReference type="GeneTree" id="ENSGT00950000182940"/>
<dbReference type="InterPro" id="IPR022308">
    <property type="entry name" value="SV2"/>
</dbReference>
<evidence type="ECO:0000313" key="16">
    <source>
        <dbReference type="Proteomes" id="UP000005207"/>
    </source>
</evidence>